<gene>
    <name evidence="2" type="ORF">GE115_11930</name>
</gene>
<evidence type="ECO:0000313" key="2">
    <source>
        <dbReference type="EMBL" id="MRG60569.1"/>
    </source>
</evidence>
<feature type="transmembrane region" description="Helical" evidence="1">
    <location>
        <begin position="250"/>
        <end position="267"/>
    </location>
</feature>
<evidence type="ECO:0000256" key="1">
    <source>
        <dbReference type="SAM" id="Phobius"/>
    </source>
</evidence>
<keyword evidence="1" id="KW-0472">Membrane</keyword>
<dbReference type="Proteomes" id="UP000431080">
    <property type="component" value="Unassembled WGS sequence"/>
</dbReference>
<sequence>MDGAFGNRAVSGGRRSGRHSLAFVLPFAITALFGILWALASPVFSIPDENAHATKAIAQARGQIVGYTLPDVRHIVVDLPAGYGYSQDVLCYATHPEVDAGCAPEFGGADTQPWFNTWVGAYNPVYYFLIGWPSLLMDGSAAIYGMRIASALLCAAFVGLGYFAATSGSQARWMPVGMAFAAAPMTAYLFGAVNPNGAEVAAAVALWAALLRLLESFDRDDPGPLGLPRAGLWGIVVAAAVLLVNARALGPLWLVVVVAVCLVAVGWRATRRLFTTATSYVWIGAVAVGGLFSLGWTLFGGSLSNQAEASDAPLVNGSFLQGFAYMIRTMPDHLQQALGYFGWFDMPLPVWVYWPIVGAVTVLLVLGLAATGRRSAAVAVGVVAVALLVPALVQGYSVHQTGIIWQGRYGLFLYHGVLIVVAWLLSRDRGAARIGFLAPRMTPLLGAALAGFGLLAFALVLVRYVIGWGSPLGEMLADPGWQPPGGWPLLVAAYAAVSALLVVGVWMHSRTIARGESMARSGADA</sequence>
<feature type="transmembrane region" description="Helical" evidence="1">
    <location>
        <begin position="445"/>
        <end position="466"/>
    </location>
</feature>
<dbReference type="InterPro" id="IPR018674">
    <property type="entry name" value="DUF2142_membrane"/>
</dbReference>
<feature type="transmembrane region" description="Helical" evidence="1">
    <location>
        <begin position="486"/>
        <end position="507"/>
    </location>
</feature>
<dbReference type="EMBL" id="WJIF01000006">
    <property type="protein sequence ID" value="MRG60569.1"/>
    <property type="molecule type" value="Genomic_DNA"/>
</dbReference>
<feature type="transmembrane region" description="Helical" evidence="1">
    <location>
        <begin position="351"/>
        <end position="369"/>
    </location>
</feature>
<accession>A0A6I2F7H9</accession>
<evidence type="ECO:0000313" key="3">
    <source>
        <dbReference type="Proteomes" id="UP000431080"/>
    </source>
</evidence>
<feature type="transmembrane region" description="Helical" evidence="1">
    <location>
        <begin position="197"/>
        <end position="214"/>
    </location>
</feature>
<name>A0A6I2F7H9_9MICO</name>
<dbReference type="AlphaFoldDB" id="A0A6I2F7H9"/>
<reference evidence="2 3" key="1">
    <citation type="submission" date="2019-10" db="EMBL/GenBank/DDBJ databases">
        <authorList>
            <person name="Nie G."/>
            <person name="Ming H."/>
            <person name="Yi B."/>
        </authorList>
    </citation>
    <scope>NUCLEOTIDE SEQUENCE [LARGE SCALE GENOMIC DNA]</scope>
    <source>
        <strain evidence="2 3">CFH 90414</strain>
    </source>
</reference>
<feature type="transmembrane region" description="Helical" evidence="1">
    <location>
        <begin position="403"/>
        <end position="425"/>
    </location>
</feature>
<keyword evidence="1" id="KW-0812">Transmembrane</keyword>
<feature type="transmembrane region" description="Helical" evidence="1">
    <location>
        <begin position="21"/>
        <end position="40"/>
    </location>
</feature>
<proteinExistence type="predicted"/>
<feature type="transmembrane region" description="Helical" evidence="1">
    <location>
        <begin position="226"/>
        <end position="244"/>
    </location>
</feature>
<comment type="caution">
    <text evidence="2">The sequence shown here is derived from an EMBL/GenBank/DDBJ whole genome shotgun (WGS) entry which is preliminary data.</text>
</comment>
<feature type="transmembrane region" description="Helical" evidence="1">
    <location>
        <begin position="279"/>
        <end position="299"/>
    </location>
</feature>
<feature type="transmembrane region" description="Helical" evidence="1">
    <location>
        <begin position="376"/>
        <end position="397"/>
    </location>
</feature>
<dbReference type="Pfam" id="PF09913">
    <property type="entry name" value="DUF2142"/>
    <property type="match status" value="1"/>
</dbReference>
<feature type="transmembrane region" description="Helical" evidence="1">
    <location>
        <begin position="141"/>
        <end position="165"/>
    </location>
</feature>
<keyword evidence="3" id="KW-1185">Reference proteome</keyword>
<organism evidence="2 3">
    <name type="scientific">Agromyces agglutinans</name>
    <dbReference type="NCBI Taxonomy" id="2662258"/>
    <lineage>
        <taxon>Bacteria</taxon>
        <taxon>Bacillati</taxon>
        <taxon>Actinomycetota</taxon>
        <taxon>Actinomycetes</taxon>
        <taxon>Micrococcales</taxon>
        <taxon>Microbacteriaceae</taxon>
        <taxon>Agromyces</taxon>
    </lineage>
</organism>
<protein>
    <submittedName>
        <fullName evidence="2">DUF2142 domain-containing protein</fullName>
    </submittedName>
</protein>
<keyword evidence="1" id="KW-1133">Transmembrane helix</keyword>